<feature type="region of interest" description="Disordered" evidence="1">
    <location>
        <begin position="635"/>
        <end position="672"/>
    </location>
</feature>
<dbReference type="SUPFAM" id="SSF52540">
    <property type="entry name" value="P-loop containing nucleoside triphosphate hydrolases"/>
    <property type="match status" value="1"/>
</dbReference>
<evidence type="ECO:0000256" key="1">
    <source>
        <dbReference type="SAM" id="MobiDB-lite"/>
    </source>
</evidence>
<feature type="region of interest" description="Disordered" evidence="1">
    <location>
        <begin position="397"/>
        <end position="620"/>
    </location>
</feature>
<evidence type="ECO:0000313" key="3">
    <source>
        <dbReference type="Proteomes" id="UP000825701"/>
    </source>
</evidence>
<protein>
    <submittedName>
        <fullName evidence="2">Uncharacterized protein</fullName>
    </submittedName>
</protein>
<dbReference type="RefSeq" id="WP_261401310.1">
    <property type="nucleotide sequence ID" value="NZ_CP081869.1"/>
</dbReference>
<dbReference type="EMBL" id="CP081869">
    <property type="protein sequence ID" value="QZN98397.1"/>
    <property type="molecule type" value="Genomic_DNA"/>
</dbReference>
<dbReference type="KEGG" id="cmet:K6K41_14950"/>
<name>A0A9E6UG54_9HYPH</name>
<feature type="compositionally biased region" description="Basic residues" evidence="1">
    <location>
        <begin position="513"/>
        <end position="530"/>
    </location>
</feature>
<evidence type="ECO:0000313" key="2">
    <source>
        <dbReference type="EMBL" id="QZN98397.1"/>
    </source>
</evidence>
<sequence>MVARDGRPTCFIHIGPPKTGSSTISHFVEGNAEAFAEQGLYVPKMPALKGRPMNGHGIFANVDELDARGELKPAAKLWPELEEIASQGRQNIVLTSESFAHAFRDGVVLDRILAFFERHGYAVVIIAYLRDQPSSLNSSYVQSQKRLVKRMTFEEFVDEAARTGKVDPWRYLEHIIDNPRLTLDAGCFETAVKSGLEKDISRRLGLPDEFELAYPEVRNRNAGAKAVFAAQMILQQIGDIRASKLAAYKKINRRFKSHFEERGWTEAPYVGLDQDLYGRIRDYYSEGNERFAQRFFGASWKELSPDRDYARKVFDPATASEEELAEIEEVVTDMVRMIQRLNRKQQAAAATAATAETDAGAQAIEDAPDPLEEKTLREMKRKRNARAAKAMQIIAEGEQAAEGKGDAKSGGGKGQGAGKKAGQGGAGKKAGGAGKKAGQGGAGKAGAGKGGAGKGAGKGQNKGQGQAGKTGKGQGGKSGGAKTLNMKAGAGAKAGGAGAKAGGQGRLGQGQGSRRRRRRESQKGRRRHQGFRPAAEQGCGETGRRRRREAVGRRSGQSQGRARKNPSRTWQGTWQRTWQGTWQRARQGQESSSGRVTPAGAFSAHGKRPGDCENARAETSGAGVLVLVRRTRKRVRAITSRGLRSPRRSCGPRPEPSRRPGPRSAARARGRR</sequence>
<dbReference type="Proteomes" id="UP000825701">
    <property type="component" value="Chromosome"/>
</dbReference>
<feature type="compositionally biased region" description="Gly residues" evidence="1">
    <location>
        <begin position="492"/>
        <end position="511"/>
    </location>
</feature>
<keyword evidence="3" id="KW-1185">Reference proteome</keyword>
<gene>
    <name evidence="2" type="ORF">K6K41_14950</name>
</gene>
<accession>A0A9E6UG54</accession>
<proteinExistence type="predicted"/>
<dbReference type="AlphaFoldDB" id="A0A9E6UG54"/>
<feature type="compositionally biased region" description="Low complexity" evidence="1">
    <location>
        <begin position="352"/>
        <end position="363"/>
    </location>
</feature>
<dbReference type="Gene3D" id="3.40.50.300">
    <property type="entry name" value="P-loop containing nucleotide triphosphate hydrolases"/>
    <property type="match status" value="1"/>
</dbReference>
<reference evidence="2" key="1">
    <citation type="submission" date="2021-08" db="EMBL/GenBank/DDBJ databases">
        <authorList>
            <person name="Zhang H."/>
            <person name="Xu M."/>
            <person name="Yu Z."/>
            <person name="Yang L."/>
            <person name="Cai Y."/>
        </authorList>
    </citation>
    <scope>NUCLEOTIDE SEQUENCE</scope>
    <source>
        <strain evidence="2">CHL1</strain>
    </source>
</reference>
<organism evidence="2 3">
    <name type="scientific">Chenggangzhangella methanolivorans</name>
    <dbReference type="NCBI Taxonomy" id="1437009"/>
    <lineage>
        <taxon>Bacteria</taxon>
        <taxon>Pseudomonadati</taxon>
        <taxon>Pseudomonadota</taxon>
        <taxon>Alphaproteobacteria</taxon>
        <taxon>Hyphomicrobiales</taxon>
        <taxon>Methylopilaceae</taxon>
        <taxon>Chenggangzhangella</taxon>
    </lineage>
</organism>
<feature type="compositionally biased region" description="Low complexity" evidence="1">
    <location>
        <begin position="640"/>
        <end position="652"/>
    </location>
</feature>
<feature type="compositionally biased region" description="Polar residues" evidence="1">
    <location>
        <begin position="567"/>
        <end position="595"/>
    </location>
</feature>
<feature type="region of interest" description="Disordered" evidence="1">
    <location>
        <begin position="352"/>
        <end position="374"/>
    </location>
</feature>
<dbReference type="InterPro" id="IPR027417">
    <property type="entry name" value="P-loop_NTPase"/>
</dbReference>
<feature type="compositionally biased region" description="Gly residues" evidence="1">
    <location>
        <begin position="408"/>
        <end position="479"/>
    </location>
</feature>